<keyword evidence="1" id="KW-0812">Transmembrane</keyword>
<keyword evidence="3" id="KW-1185">Reference proteome</keyword>
<evidence type="ECO:0000256" key="1">
    <source>
        <dbReference type="SAM" id="Phobius"/>
    </source>
</evidence>
<name>A0ABT5YZ32_9ACTN</name>
<reference evidence="2 3" key="1">
    <citation type="submission" date="2023-03" db="EMBL/GenBank/DDBJ databases">
        <title>Draft genome sequence of type strain Streptomyces ferralitis JCM 14344.</title>
        <authorList>
            <person name="Klaysubun C."/>
            <person name="Duangmal K."/>
        </authorList>
    </citation>
    <scope>NUCLEOTIDE SEQUENCE [LARGE SCALE GENOMIC DNA]</scope>
    <source>
        <strain evidence="2 3">JCM 14344</strain>
    </source>
</reference>
<evidence type="ECO:0000313" key="2">
    <source>
        <dbReference type="EMBL" id="MDF2256704.1"/>
    </source>
</evidence>
<proteinExistence type="predicted"/>
<organism evidence="2 3">
    <name type="scientific">Streptantibioticus ferralitis</name>
    <dbReference type="NCBI Taxonomy" id="236510"/>
    <lineage>
        <taxon>Bacteria</taxon>
        <taxon>Bacillati</taxon>
        <taxon>Actinomycetota</taxon>
        <taxon>Actinomycetes</taxon>
        <taxon>Kitasatosporales</taxon>
        <taxon>Streptomycetaceae</taxon>
        <taxon>Streptantibioticus</taxon>
    </lineage>
</organism>
<feature type="transmembrane region" description="Helical" evidence="1">
    <location>
        <begin position="21"/>
        <end position="40"/>
    </location>
</feature>
<dbReference type="RefSeq" id="WP_275813378.1">
    <property type="nucleotide sequence ID" value="NZ_BAAANM010000001.1"/>
</dbReference>
<evidence type="ECO:0000313" key="3">
    <source>
        <dbReference type="Proteomes" id="UP001220022"/>
    </source>
</evidence>
<gene>
    <name evidence="2" type="ORF">P2L57_13490</name>
</gene>
<keyword evidence="1" id="KW-1133">Transmembrane helix</keyword>
<dbReference type="EMBL" id="JARHTQ010000007">
    <property type="protein sequence ID" value="MDF2256704.1"/>
    <property type="molecule type" value="Genomic_DNA"/>
</dbReference>
<keyword evidence="1" id="KW-0472">Membrane</keyword>
<sequence>MDDQDEGETNDHWTTPERWDVVIRVLGLLVAIVACVGQFAR</sequence>
<comment type="caution">
    <text evidence="2">The sequence shown here is derived from an EMBL/GenBank/DDBJ whole genome shotgun (WGS) entry which is preliminary data.</text>
</comment>
<dbReference type="Proteomes" id="UP001220022">
    <property type="component" value="Unassembled WGS sequence"/>
</dbReference>
<protein>
    <submittedName>
        <fullName evidence="2">Uncharacterized protein</fullName>
    </submittedName>
</protein>
<accession>A0ABT5YZ32</accession>